<feature type="compositionally biased region" description="Polar residues" evidence="1">
    <location>
        <begin position="336"/>
        <end position="346"/>
    </location>
</feature>
<evidence type="ECO:0000256" key="2">
    <source>
        <dbReference type="SAM" id="Phobius"/>
    </source>
</evidence>
<evidence type="ECO:0000313" key="3">
    <source>
        <dbReference type="EMBL" id="GJJ77603.1"/>
    </source>
</evidence>
<dbReference type="OrthoDB" id="2400065at2759"/>
<feature type="compositionally biased region" description="Acidic residues" evidence="1">
    <location>
        <begin position="435"/>
        <end position="446"/>
    </location>
</feature>
<keyword evidence="2" id="KW-0812">Transmembrane</keyword>
<feature type="compositionally biased region" description="Low complexity" evidence="1">
    <location>
        <begin position="347"/>
        <end position="363"/>
    </location>
</feature>
<feature type="transmembrane region" description="Helical" evidence="2">
    <location>
        <begin position="198"/>
        <end position="214"/>
    </location>
</feature>
<proteinExistence type="predicted"/>
<accession>A0A9P3M0T6</accession>
<evidence type="ECO:0008006" key="5">
    <source>
        <dbReference type="Google" id="ProtNLM"/>
    </source>
</evidence>
<keyword evidence="2" id="KW-0472">Membrane</keyword>
<feature type="transmembrane region" description="Helical" evidence="2">
    <location>
        <begin position="159"/>
        <end position="178"/>
    </location>
</feature>
<feature type="transmembrane region" description="Helical" evidence="2">
    <location>
        <begin position="64"/>
        <end position="89"/>
    </location>
</feature>
<keyword evidence="2" id="KW-1133">Transmembrane helix</keyword>
<dbReference type="AlphaFoldDB" id="A0A9P3M0T6"/>
<reference evidence="3" key="2">
    <citation type="journal article" date="2022" name="Microbiol. Resour. Announc.">
        <title>Whole-Genome Sequence of Entomortierella parvispora E1425, a Mucoromycotan Fungus Associated with Burkholderiaceae-Related Endosymbiotic Bacteria.</title>
        <authorList>
            <person name="Herlambang A."/>
            <person name="Guo Y."/>
            <person name="Takashima Y."/>
            <person name="Narisawa K."/>
            <person name="Ohta H."/>
            <person name="Nishizawa T."/>
        </authorList>
    </citation>
    <scope>NUCLEOTIDE SEQUENCE</scope>
    <source>
        <strain evidence="3">E1425</strain>
    </source>
</reference>
<feature type="compositionally biased region" description="Basic and acidic residues" evidence="1">
    <location>
        <begin position="370"/>
        <end position="379"/>
    </location>
</feature>
<feature type="compositionally biased region" description="Basic and acidic residues" evidence="1">
    <location>
        <begin position="451"/>
        <end position="460"/>
    </location>
</feature>
<keyword evidence="4" id="KW-1185">Reference proteome</keyword>
<protein>
    <recommendedName>
        <fullName evidence="5">Transmembrane protein</fullName>
    </recommendedName>
</protein>
<reference evidence="3" key="1">
    <citation type="submission" date="2021-11" db="EMBL/GenBank/DDBJ databases">
        <authorList>
            <person name="Herlambang A."/>
            <person name="Guo Y."/>
            <person name="Takashima Y."/>
            <person name="Nishizawa T."/>
        </authorList>
    </citation>
    <scope>NUCLEOTIDE SEQUENCE</scope>
    <source>
        <strain evidence="3">E1425</strain>
    </source>
</reference>
<evidence type="ECO:0000313" key="4">
    <source>
        <dbReference type="Proteomes" id="UP000827284"/>
    </source>
</evidence>
<dbReference type="Proteomes" id="UP000827284">
    <property type="component" value="Unassembled WGS sequence"/>
</dbReference>
<feature type="compositionally biased region" description="Polar residues" evidence="1">
    <location>
        <begin position="380"/>
        <end position="398"/>
    </location>
</feature>
<name>A0A9P3M0T6_9FUNG</name>
<sequence length="460" mass="51396">MEIDSPYDDWSRNIHAVITFLQPFFDDWRAYAGLVSSLLGIGVLIMENQVLLRMRMGRWEILGYVLWCIISSMLGPIFDIVVMLGLLLYCRQKSNRMHITNETIAKALLPPPVAANYRIMGAVCITATFLTLCSNVLYMLRGWQEPLPFYDWSSNGIRWMTSQIWYAIGMIFLFHVVTRPAQSGVVLFGKFPRDLWSFKWYLGILYMPIHYLLLELCNVHKDSRHILIPLEIIVDVVLYNGPFLVVLLRLLYLAWKVAYDEAVLTGAIYEDESGHVESPALSIGSFFFSSTSSSNGRRPATSGSSSGNYVGLAMTDLDEEAELGQSRTVVRGPGGITSTRSSTQNGSEQAQTSSSSYSKGQQSLHPQDTLSKKGGESRELTSSSKNTQSQPKVTTKTAPRTSPRNSPRPTPRNSPRTSPKASSPLRNMVIFNMDSSDEEDSADEVDAYGSEDIKARRPLV</sequence>
<organism evidence="3 4">
    <name type="scientific">Entomortierella parvispora</name>
    <dbReference type="NCBI Taxonomy" id="205924"/>
    <lineage>
        <taxon>Eukaryota</taxon>
        <taxon>Fungi</taxon>
        <taxon>Fungi incertae sedis</taxon>
        <taxon>Mucoromycota</taxon>
        <taxon>Mortierellomycotina</taxon>
        <taxon>Mortierellomycetes</taxon>
        <taxon>Mortierellales</taxon>
        <taxon>Mortierellaceae</taxon>
        <taxon>Entomortierella</taxon>
    </lineage>
</organism>
<feature type="transmembrane region" description="Helical" evidence="2">
    <location>
        <begin position="226"/>
        <end position="255"/>
    </location>
</feature>
<feature type="region of interest" description="Disordered" evidence="1">
    <location>
        <begin position="324"/>
        <end position="460"/>
    </location>
</feature>
<dbReference type="EMBL" id="BQFW01000013">
    <property type="protein sequence ID" value="GJJ77603.1"/>
    <property type="molecule type" value="Genomic_DNA"/>
</dbReference>
<feature type="transmembrane region" description="Helical" evidence="2">
    <location>
        <begin position="119"/>
        <end position="138"/>
    </location>
</feature>
<gene>
    <name evidence="3" type="ORF">EMPS_09962</name>
</gene>
<comment type="caution">
    <text evidence="3">The sequence shown here is derived from an EMBL/GenBank/DDBJ whole genome shotgun (WGS) entry which is preliminary data.</text>
</comment>
<feature type="transmembrane region" description="Helical" evidence="2">
    <location>
        <begin position="30"/>
        <end position="52"/>
    </location>
</feature>
<evidence type="ECO:0000256" key="1">
    <source>
        <dbReference type="SAM" id="MobiDB-lite"/>
    </source>
</evidence>